<feature type="compositionally biased region" description="Low complexity" evidence="2">
    <location>
        <begin position="901"/>
        <end position="912"/>
    </location>
</feature>
<dbReference type="SMART" id="SM00233">
    <property type="entry name" value="PH"/>
    <property type="match status" value="1"/>
</dbReference>
<dbReference type="SUPFAM" id="SSF49879">
    <property type="entry name" value="SMAD/FHA domain"/>
    <property type="match status" value="1"/>
</dbReference>
<name>A0AAV4X0F9_9ARAC</name>
<evidence type="ECO:0000256" key="1">
    <source>
        <dbReference type="SAM" id="Coils"/>
    </source>
</evidence>
<dbReference type="InterPro" id="IPR052212">
    <property type="entry name" value="PH-like_domain"/>
</dbReference>
<dbReference type="InterPro" id="IPR011993">
    <property type="entry name" value="PH-like_dom_sf"/>
</dbReference>
<dbReference type="PANTHER" id="PTHR12156">
    <property type="entry name" value="PLECKSTRIN HOMOLOGY-LIKE DOMAIN, FAMILY B, MEMBER 3"/>
    <property type="match status" value="1"/>
</dbReference>
<reference evidence="4 5" key="1">
    <citation type="submission" date="2021-06" db="EMBL/GenBank/DDBJ databases">
        <title>Caerostris darwini draft genome.</title>
        <authorList>
            <person name="Kono N."/>
            <person name="Arakawa K."/>
        </authorList>
    </citation>
    <scope>NUCLEOTIDE SEQUENCE [LARGE SCALE GENOMIC DNA]</scope>
</reference>
<feature type="compositionally biased region" description="Polar residues" evidence="2">
    <location>
        <begin position="467"/>
        <end position="484"/>
    </location>
</feature>
<dbReference type="CDD" id="cd22713">
    <property type="entry name" value="FHA_PHLB1"/>
    <property type="match status" value="1"/>
</dbReference>
<dbReference type="Pfam" id="PF00169">
    <property type="entry name" value="PH"/>
    <property type="match status" value="1"/>
</dbReference>
<sequence length="1177" mass="131766">MASLGVWKVSNPFPPGLRNPGLQNGSFLEVASASKDGLSISESGRSLKVQTEGPHLVSLGGGRLSTAVTIHPLSEGRVFIGTSEAGSSKDIIIDGPGIERDHCFIDNNNDLVTIYPQSGDVSIDGVLITEPTCLSQGCMLTLGRSNFFRFNNPKEAQLMKKASPAPRKVQVSSGFVPVQSVSNQHQPLSGSHSLASHYIDGIDLVEKVSKFEYMSHSQPAPITSQDTPKYFVKEGIRILHSAPPVMRVHKGFSSENVINNPSSMSRVYSPLTSKPGFFTPPPYPQRIAPKVVAMSPKTKRLYSKTPDPVMGRNSPATAWSGRCTPTSPLPGCRSHHVSVEDLKACEFELHEQHRKAVQERLRDQEQEKQERLRLEEILNLCAEYEEQTQKERNAKLKVASDPKDPASSSSSGEFSSVSTDSSVPASTNSSNNSQDVSSKSDSNIEGYSSEDSKDKIVPKYPTLPSRAAQSQIVSSVKNNSSGYTVPSGYYTVPNRIKTNGSLPRERGHTQVSPLNESQTFDFPAHGTLDGLSANNGATTFVNHKALNSASSEDELCAILGNSSISKLSPTNEHGPSSPYMGTAFLTYPHSPRTRIKTVAGHHDKGPEVYENKHAVNEMASRKNLTLTLPETNQPMPVEIKHEEFYDSPKYSNANYQFPNQASIDLDGEFNKLQKEKHRCLEAMTTIKHKVSELDCQKNEVLNELQLEHAFISGELKDKEQLQIFDGNKLADLQSKKANIEKKSELVHQELEAAKLKIQQQEKMVEDLQNELCAMQHKPLNETELTAKLDELKAQSELLDIERKAFEDLEFQQLEFQAHEEDEKDKLTQEIECFKETISQRQIQLSELNKQKQTITSQMEQEQLKCDNQLKLYTDQLRQEISNLEMINSKLKTLINVKPSATPCSSPESSPRTSESDMDVQRNGTWNISSHGIDNTVSMRQQSERGDNCNSFHSFESESSSLTSSDTGLENGRRSEDKTKATDRVTEANKVHQKERAIQSTFQEHTPLVNHHHQNGNYEVKLRDKPRSQRPLTRYLPIRNSEFDLRQHIESAGHQIELCIHIHLTSTSCHGYLHKLGGTWKTWRKRWFVFDRIQKALLYYSDKGETKLKGGVNFLAIEEVYVDHLHSVKSPSPQSTFCVKTYDRVYYLMAPTPEAMRIWVDVIFTGAEGYHDFLGEAE</sequence>
<evidence type="ECO:0000256" key="2">
    <source>
        <dbReference type="SAM" id="MobiDB-lite"/>
    </source>
</evidence>
<feature type="region of interest" description="Disordered" evidence="2">
    <location>
        <begin position="389"/>
        <end position="485"/>
    </location>
</feature>
<dbReference type="InterPro" id="IPR001849">
    <property type="entry name" value="PH_domain"/>
</dbReference>
<dbReference type="PANTHER" id="PTHR12156:SF5">
    <property type="entry name" value="FI18040P1"/>
    <property type="match status" value="1"/>
</dbReference>
<feature type="compositionally biased region" description="Basic and acidic residues" evidence="2">
    <location>
        <begin position="970"/>
        <end position="991"/>
    </location>
</feature>
<evidence type="ECO:0000313" key="5">
    <source>
        <dbReference type="Proteomes" id="UP001054837"/>
    </source>
</evidence>
<dbReference type="PROSITE" id="PS50003">
    <property type="entry name" value="PH_DOMAIN"/>
    <property type="match status" value="1"/>
</dbReference>
<dbReference type="FunFam" id="2.60.200.20:FF:000004">
    <property type="entry name" value="pleckstrin homology-like domain family B member 1 isoform X1"/>
    <property type="match status" value="1"/>
</dbReference>
<keyword evidence="1" id="KW-0175">Coiled coil</keyword>
<feature type="compositionally biased region" description="Polar residues" evidence="2">
    <location>
        <begin position="921"/>
        <end position="940"/>
    </location>
</feature>
<proteinExistence type="predicted"/>
<dbReference type="Gene3D" id="2.60.200.20">
    <property type="match status" value="1"/>
</dbReference>
<dbReference type="InterPro" id="IPR000253">
    <property type="entry name" value="FHA_dom"/>
</dbReference>
<evidence type="ECO:0000259" key="3">
    <source>
        <dbReference type="PROSITE" id="PS50003"/>
    </source>
</evidence>
<feature type="domain" description="PH" evidence="3">
    <location>
        <begin position="1065"/>
        <end position="1167"/>
    </location>
</feature>
<protein>
    <submittedName>
        <fullName evidence="4">Pleckstrin homology-like domain family B member 1</fullName>
    </submittedName>
</protein>
<comment type="caution">
    <text evidence="4">The sequence shown here is derived from an EMBL/GenBank/DDBJ whole genome shotgun (WGS) entry which is preliminary data.</text>
</comment>
<feature type="region of interest" description="Disordered" evidence="2">
    <location>
        <begin position="897"/>
        <end position="991"/>
    </location>
</feature>
<evidence type="ECO:0000313" key="4">
    <source>
        <dbReference type="EMBL" id="GIY88301.1"/>
    </source>
</evidence>
<dbReference type="AlphaFoldDB" id="A0AAV4X0F9"/>
<organism evidence="4 5">
    <name type="scientific">Caerostris darwini</name>
    <dbReference type="NCBI Taxonomy" id="1538125"/>
    <lineage>
        <taxon>Eukaryota</taxon>
        <taxon>Metazoa</taxon>
        <taxon>Ecdysozoa</taxon>
        <taxon>Arthropoda</taxon>
        <taxon>Chelicerata</taxon>
        <taxon>Arachnida</taxon>
        <taxon>Araneae</taxon>
        <taxon>Araneomorphae</taxon>
        <taxon>Entelegynae</taxon>
        <taxon>Araneoidea</taxon>
        <taxon>Araneidae</taxon>
        <taxon>Caerostris</taxon>
    </lineage>
</organism>
<dbReference type="SUPFAM" id="SSF50729">
    <property type="entry name" value="PH domain-like"/>
    <property type="match status" value="1"/>
</dbReference>
<feature type="compositionally biased region" description="Basic and acidic residues" evidence="2">
    <location>
        <begin position="389"/>
        <end position="404"/>
    </location>
</feature>
<feature type="coiled-coil region" evidence="1">
    <location>
        <begin position="701"/>
        <end position="864"/>
    </location>
</feature>
<dbReference type="EMBL" id="BPLQ01015475">
    <property type="protein sequence ID" value="GIY88301.1"/>
    <property type="molecule type" value="Genomic_DNA"/>
</dbReference>
<gene>
    <name evidence="4" type="primary">Phldb1</name>
    <name evidence="4" type="ORF">CDAR_553211</name>
</gene>
<feature type="compositionally biased region" description="Low complexity" evidence="2">
    <location>
        <begin position="950"/>
        <end position="964"/>
    </location>
</feature>
<dbReference type="InterPro" id="IPR008984">
    <property type="entry name" value="SMAD_FHA_dom_sf"/>
</dbReference>
<feature type="compositionally biased region" description="Low complexity" evidence="2">
    <location>
        <begin position="405"/>
        <end position="443"/>
    </location>
</feature>
<dbReference type="Gene3D" id="2.30.29.30">
    <property type="entry name" value="Pleckstrin-homology domain (PH domain)/Phosphotyrosine-binding domain (PTB)"/>
    <property type="match status" value="1"/>
</dbReference>
<accession>A0AAV4X0F9</accession>
<dbReference type="Pfam" id="PF00498">
    <property type="entry name" value="FHA"/>
    <property type="match status" value="1"/>
</dbReference>
<dbReference type="Proteomes" id="UP001054837">
    <property type="component" value="Unassembled WGS sequence"/>
</dbReference>
<keyword evidence="5" id="KW-1185">Reference proteome</keyword>